<feature type="transmembrane region" description="Helical" evidence="1">
    <location>
        <begin position="64"/>
        <end position="86"/>
    </location>
</feature>
<dbReference type="InParanoid" id="A0A4R5CCD1"/>
<dbReference type="Proteomes" id="UP000294739">
    <property type="component" value="Unassembled WGS sequence"/>
</dbReference>
<reference evidence="3 4" key="1">
    <citation type="submission" date="2019-03" db="EMBL/GenBank/DDBJ databases">
        <title>Draft genome sequences of novel Actinobacteria.</title>
        <authorList>
            <person name="Sahin N."/>
            <person name="Ay H."/>
            <person name="Saygin H."/>
        </authorList>
    </citation>
    <scope>NUCLEOTIDE SEQUENCE [LARGE SCALE GENOMIC DNA]</scope>
    <source>
        <strain evidence="3 4">5K138</strain>
    </source>
</reference>
<dbReference type="Pfam" id="PF00174">
    <property type="entry name" value="Oxidored_molyb"/>
    <property type="match status" value="1"/>
</dbReference>
<gene>
    <name evidence="3" type="ORF">E1269_30905</name>
</gene>
<feature type="domain" description="Oxidoreductase molybdopterin-binding" evidence="2">
    <location>
        <begin position="243"/>
        <end position="379"/>
    </location>
</feature>
<accession>A0A4R5CCD1</accession>
<organism evidence="3 4">
    <name type="scientific">Jiangella asiatica</name>
    <dbReference type="NCBI Taxonomy" id="2530372"/>
    <lineage>
        <taxon>Bacteria</taxon>
        <taxon>Bacillati</taxon>
        <taxon>Actinomycetota</taxon>
        <taxon>Actinomycetes</taxon>
        <taxon>Jiangellales</taxon>
        <taxon>Jiangellaceae</taxon>
        <taxon>Jiangella</taxon>
    </lineage>
</organism>
<dbReference type="SUPFAM" id="SSF56524">
    <property type="entry name" value="Oxidoreductase molybdopterin-binding domain"/>
    <property type="match status" value="1"/>
</dbReference>
<dbReference type="RefSeq" id="WP_131901927.1">
    <property type="nucleotide sequence ID" value="NZ_SMKZ01000087.1"/>
</dbReference>
<dbReference type="PANTHER" id="PTHR43032:SF2">
    <property type="entry name" value="BLL0505 PROTEIN"/>
    <property type="match status" value="1"/>
</dbReference>
<dbReference type="OrthoDB" id="5241952at2"/>
<dbReference type="InterPro" id="IPR036374">
    <property type="entry name" value="OxRdtase_Mopterin-bd_sf"/>
</dbReference>
<keyword evidence="1" id="KW-1133">Transmembrane helix</keyword>
<feature type="transmembrane region" description="Helical" evidence="1">
    <location>
        <begin position="183"/>
        <end position="203"/>
    </location>
</feature>
<keyword evidence="4" id="KW-1185">Reference proteome</keyword>
<feature type="transmembrane region" description="Helical" evidence="1">
    <location>
        <begin position="139"/>
        <end position="162"/>
    </location>
</feature>
<dbReference type="GO" id="GO:0022904">
    <property type="term" value="P:respiratory electron transport chain"/>
    <property type="evidence" value="ECO:0007669"/>
    <property type="project" value="InterPro"/>
</dbReference>
<dbReference type="GO" id="GO:0016491">
    <property type="term" value="F:oxidoreductase activity"/>
    <property type="evidence" value="ECO:0007669"/>
    <property type="project" value="InterPro"/>
</dbReference>
<sequence>MSVAAARDRALRRPVHDDRTAAILGLALGLCFLVCFLTGVWSHLQQHPPGWLTLPPRPSWLYRVTQGTHVATGYATVPLLLAKLWSVYPRLFRWPPVRGVAHAVERAMLVPLVCGAVFMLVSGIANVSRWYPWGFYFPAAHYAVAWITIGSLVVHVGAKAALTRAALSRSSPRRPTPSGTLGRRGFLASVAAAVGIVTVTTAGQTVPALRPATLFAQRRTDIGSQGLPVNKSAAQAGVTESAADDGYRLRVTGDVGQELVLTAGELDDLARHEVELSIACVEGWSASAHWRGVPVAELLDLVGVPRGRAITVVVESLQRGGRYRSSELNHLQARDPDTVLAVAVNGERLNLDHGFPCRLIGPNRPGVLQTKWVSELVVRA</sequence>
<dbReference type="GO" id="GO:0016020">
    <property type="term" value="C:membrane"/>
    <property type="evidence" value="ECO:0007669"/>
    <property type="project" value="InterPro"/>
</dbReference>
<dbReference type="EMBL" id="SMKZ01000087">
    <property type="protein sequence ID" value="TDD95893.1"/>
    <property type="molecule type" value="Genomic_DNA"/>
</dbReference>
<dbReference type="InterPro" id="IPR008335">
    <property type="entry name" value="Mopterin_OxRdtase_euk"/>
</dbReference>
<name>A0A4R5CCD1_9ACTN</name>
<dbReference type="PANTHER" id="PTHR43032">
    <property type="entry name" value="PROTEIN-METHIONINE-SULFOXIDE REDUCTASE"/>
    <property type="match status" value="1"/>
</dbReference>
<dbReference type="AlphaFoldDB" id="A0A4R5CCD1"/>
<feature type="transmembrane region" description="Helical" evidence="1">
    <location>
        <begin position="107"/>
        <end position="127"/>
    </location>
</feature>
<evidence type="ECO:0000313" key="4">
    <source>
        <dbReference type="Proteomes" id="UP000294739"/>
    </source>
</evidence>
<feature type="transmembrane region" description="Helical" evidence="1">
    <location>
        <begin position="21"/>
        <end position="44"/>
    </location>
</feature>
<dbReference type="CDD" id="cd00321">
    <property type="entry name" value="SO_family_Moco"/>
    <property type="match status" value="1"/>
</dbReference>
<evidence type="ECO:0000313" key="3">
    <source>
        <dbReference type="EMBL" id="TDD95893.1"/>
    </source>
</evidence>
<dbReference type="PRINTS" id="PR00407">
    <property type="entry name" value="EUMOPTERIN"/>
</dbReference>
<proteinExistence type="predicted"/>
<keyword evidence="1" id="KW-0472">Membrane</keyword>
<dbReference type="Gene3D" id="3.90.420.10">
    <property type="entry name" value="Oxidoreductase, molybdopterin-binding domain"/>
    <property type="match status" value="1"/>
</dbReference>
<protein>
    <submittedName>
        <fullName evidence="3">Molybdopterin-binding protein</fullName>
    </submittedName>
</protein>
<dbReference type="InterPro" id="IPR016174">
    <property type="entry name" value="Di-haem_cyt_TM"/>
</dbReference>
<evidence type="ECO:0000259" key="2">
    <source>
        <dbReference type="Pfam" id="PF00174"/>
    </source>
</evidence>
<keyword evidence="1" id="KW-0812">Transmembrane</keyword>
<dbReference type="SUPFAM" id="SSF81342">
    <property type="entry name" value="Transmembrane di-heme cytochromes"/>
    <property type="match status" value="1"/>
</dbReference>
<evidence type="ECO:0000256" key="1">
    <source>
        <dbReference type="SAM" id="Phobius"/>
    </source>
</evidence>
<comment type="caution">
    <text evidence="3">The sequence shown here is derived from an EMBL/GenBank/DDBJ whole genome shotgun (WGS) entry which is preliminary data.</text>
</comment>
<dbReference type="InterPro" id="IPR000572">
    <property type="entry name" value="OxRdtase_Mopterin-bd_dom"/>
</dbReference>